<name>A0AAN6YUV2_9PEZI</name>
<evidence type="ECO:0000256" key="3">
    <source>
        <dbReference type="SAM" id="MobiDB-lite"/>
    </source>
</evidence>
<dbReference type="Proteomes" id="UP001302812">
    <property type="component" value="Unassembled WGS sequence"/>
</dbReference>
<comment type="caution">
    <text evidence="5">The sequence shown here is derived from an EMBL/GenBank/DDBJ whole genome shotgun (WGS) entry which is preliminary data.</text>
</comment>
<dbReference type="GO" id="GO:0004674">
    <property type="term" value="F:protein serine/threonine kinase activity"/>
    <property type="evidence" value="ECO:0007669"/>
    <property type="project" value="TreeGrafter"/>
</dbReference>
<dbReference type="PROSITE" id="PS00108">
    <property type="entry name" value="PROTEIN_KINASE_ST"/>
    <property type="match status" value="1"/>
</dbReference>
<feature type="domain" description="Protein kinase" evidence="4">
    <location>
        <begin position="518"/>
        <end position="849"/>
    </location>
</feature>
<evidence type="ECO:0000313" key="5">
    <source>
        <dbReference type="EMBL" id="KAK4114860.1"/>
    </source>
</evidence>
<protein>
    <recommendedName>
        <fullName evidence="4">Protein kinase domain-containing protein</fullName>
    </recommendedName>
</protein>
<dbReference type="SUPFAM" id="SSF56112">
    <property type="entry name" value="Protein kinase-like (PK-like)"/>
    <property type="match status" value="1"/>
</dbReference>
<dbReference type="GO" id="GO:0005524">
    <property type="term" value="F:ATP binding"/>
    <property type="evidence" value="ECO:0007669"/>
    <property type="project" value="UniProtKB-KW"/>
</dbReference>
<dbReference type="SMART" id="SM00220">
    <property type="entry name" value="S_TKc"/>
    <property type="match status" value="1"/>
</dbReference>
<dbReference type="AlphaFoldDB" id="A0AAN6YUV2"/>
<dbReference type="GeneID" id="89934179"/>
<dbReference type="PANTHER" id="PTHR24346">
    <property type="entry name" value="MAP/MICROTUBULE AFFINITY-REGULATING KINASE"/>
    <property type="match status" value="1"/>
</dbReference>
<dbReference type="InterPro" id="IPR000719">
    <property type="entry name" value="Prot_kinase_dom"/>
</dbReference>
<accession>A0AAN6YUV2</accession>
<feature type="compositionally biased region" description="Low complexity" evidence="3">
    <location>
        <begin position="549"/>
        <end position="558"/>
    </location>
</feature>
<keyword evidence="2" id="KW-0067">ATP-binding</keyword>
<dbReference type="RefSeq" id="XP_064672430.1">
    <property type="nucleotide sequence ID" value="XM_064810055.1"/>
</dbReference>
<sequence length="872" mass="94136">MSNELSLLLSEFQSALNCTNARNLGSLEQLSPVSQGFAIFGGCQWLPSTPRSSPPCPLQVTPAVQLEPGNFQPTSQGPRSNNLLLDATFQCHADEASLVPKWSLPWTPTTQRKSPAMSSKPPPSPSHSIPSPPSQPSERRDDADRHHGSLLDPETAIAFAEVLNQYNARADPVLDVATPTSTSAPAPAPASALTPRLAASPAQFRSYTIAPSPPVPLPGFASSSPTASAHQPYDGSASSITQSPDRLAYPGSGSLNPLPEPSAASPVNLDTISRAGTPARPTRRPALSLQHKSSAQSLRPISRTPSLRTGNFGSASAASSTVPSPVISAMGDVTPLPSPLLSTDSPGPWKQLVRSGSRETPLVSSGSDSSYVEETPQKKTKKPYAGVTSWPQQPDAVRGKQDRGLVQPPTHTRNRSISEYIPDPMLIPKRMSTVSGLRVKAADLRNATDGHLRREPHLSEARGLTPIEKPPTPPPSEASLSATDLSSVSASGSSVIGKQSGAEYFEAYGRYDKKRRRWRAITVLGQGTFSQVVLATSQTSPSLSDDEGSSLSSSLHSPNTDPRRKRRALVAVKICEHGPRGGASEDRIEMSLKRELEIMQSIRHPSLVNLKAWNIEPTRAILVLSYCPGGDLFEVATGHREVLTPHIVRRIFAELVGAVTYLHDMKIVHRDIKLENVLVNLPPAELLASRAADWTTYPYSVVTLTDLGLSRRIAEDEKLETRCGSDDYAAPEVIMGQPYDGRATDAWSLGVLLYALLEARLPFDPPPGVGDHAVQMRMRSRTSHRIARVEWRWFEYGAREGEDGEGDHEADLARFEAKGLIGAMEVVEGLLKRARSRWPLAKVAATEWVAKGICVGEGGIKFREEEEGEEVS</sequence>
<dbReference type="GO" id="GO:0035556">
    <property type="term" value="P:intracellular signal transduction"/>
    <property type="evidence" value="ECO:0007669"/>
    <property type="project" value="TreeGrafter"/>
</dbReference>
<reference evidence="5" key="2">
    <citation type="submission" date="2023-05" db="EMBL/GenBank/DDBJ databases">
        <authorList>
            <consortium name="Lawrence Berkeley National Laboratory"/>
            <person name="Steindorff A."/>
            <person name="Hensen N."/>
            <person name="Bonometti L."/>
            <person name="Westerberg I."/>
            <person name="Brannstrom I.O."/>
            <person name="Guillou S."/>
            <person name="Cros-Aarteil S."/>
            <person name="Calhoun S."/>
            <person name="Haridas S."/>
            <person name="Kuo A."/>
            <person name="Mondo S."/>
            <person name="Pangilinan J."/>
            <person name="Riley R."/>
            <person name="Labutti K."/>
            <person name="Andreopoulos B."/>
            <person name="Lipzen A."/>
            <person name="Chen C."/>
            <person name="Yanf M."/>
            <person name="Daum C."/>
            <person name="Ng V."/>
            <person name="Clum A."/>
            <person name="Ohm R."/>
            <person name="Martin F."/>
            <person name="Silar P."/>
            <person name="Natvig D."/>
            <person name="Lalanne C."/>
            <person name="Gautier V."/>
            <person name="Ament-Velasquez S.L."/>
            <person name="Kruys A."/>
            <person name="Hutchinson M.I."/>
            <person name="Powell A.J."/>
            <person name="Barry K."/>
            <person name="Miller A.N."/>
            <person name="Grigoriev I.V."/>
            <person name="Debuchy R."/>
            <person name="Gladieux P."/>
            <person name="Thoren M.H."/>
            <person name="Johannesson H."/>
        </authorList>
    </citation>
    <scope>NUCLEOTIDE SEQUENCE</scope>
    <source>
        <strain evidence="5">CBS 508.74</strain>
    </source>
</reference>
<feature type="region of interest" description="Disordered" evidence="3">
    <location>
        <begin position="538"/>
        <end position="565"/>
    </location>
</feature>
<feature type="region of interest" description="Disordered" evidence="3">
    <location>
        <begin position="447"/>
        <end position="496"/>
    </location>
</feature>
<dbReference type="PANTHER" id="PTHR24346:SF30">
    <property type="entry name" value="MATERNAL EMBRYONIC LEUCINE ZIPPER KINASE"/>
    <property type="match status" value="1"/>
</dbReference>
<dbReference type="GO" id="GO:0005737">
    <property type="term" value="C:cytoplasm"/>
    <property type="evidence" value="ECO:0007669"/>
    <property type="project" value="TreeGrafter"/>
</dbReference>
<keyword evidence="6" id="KW-1185">Reference proteome</keyword>
<evidence type="ECO:0000259" key="4">
    <source>
        <dbReference type="PROSITE" id="PS50011"/>
    </source>
</evidence>
<dbReference type="InterPro" id="IPR011009">
    <property type="entry name" value="Kinase-like_dom_sf"/>
</dbReference>
<feature type="compositionally biased region" description="Basic and acidic residues" evidence="3">
    <location>
        <begin position="447"/>
        <end position="460"/>
    </location>
</feature>
<evidence type="ECO:0000256" key="1">
    <source>
        <dbReference type="ARBA" id="ARBA00022741"/>
    </source>
</evidence>
<feature type="compositionally biased region" description="Low complexity" evidence="3">
    <location>
        <begin position="477"/>
        <end position="495"/>
    </location>
</feature>
<evidence type="ECO:0000256" key="2">
    <source>
        <dbReference type="ARBA" id="ARBA00022840"/>
    </source>
</evidence>
<dbReference type="FunFam" id="1.10.510.10:FF:000640">
    <property type="entry name" value="Serine/threonine-protein kinase PRR1"/>
    <property type="match status" value="1"/>
</dbReference>
<organism evidence="5 6">
    <name type="scientific">Canariomyces notabilis</name>
    <dbReference type="NCBI Taxonomy" id="2074819"/>
    <lineage>
        <taxon>Eukaryota</taxon>
        <taxon>Fungi</taxon>
        <taxon>Dikarya</taxon>
        <taxon>Ascomycota</taxon>
        <taxon>Pezizomycotina</taxon>
        <taxon>Sordariomycetes</taxon>
        <taxon>Sordariomycetidae</taxon>
        <taxon>Sordariales</taxon>
        <taxon>Chaetomiaceae</taxon>
        <taxon>Canariomyces</taxon>
    </lineage>
</organism>
<feature type="compositionally biased region" description="Low complexity" evidence="3">
    <location>
        <begin position="314"/>
        <end position="324"/>
    </location>
</feature>
<dbReference type="Pfam" id="PF00069">
    <property type="entry name" value="Pkinase"/>
    <property type="match status" value="1"/>
</dbReference>
<evidence type="ECO:0000313" key="6">
    <source>
        <dbReference type="Proteomes" id="UP001302812"/>
    </source>
</evidence>
<gene>
    <name evidence="5" type="ORF">N656DRAFT_553051</name>
</gene>
<dbReference type="EMBL" id="MU853336">
    <property type="protein sequence ID" value="KAK4114860.1"/>
    <property type="molecule type" value="Genomic_DNA"/>
</dbReference>
<proteinExistence type="predicted"/>
<feature type="compositionally biased region" description="Low complexity" evidence="3">
    <location>
        <begin position="339"/>
        <end position="348"/>
    </location>
</feature>
<dbReference type="Gene3D" id="1.10.510.10">
    <property type="entry name" value="Transferase(Phosphotransferase) domain 1"/>
    <property type="match status" value="1"/>
</dbReference>
<reference evidence="5" key="1">
    <citation type="journal article" date="2023" name="Mol. Phylogenet. Evol.">
        <title>Genome-scale phylogeny and comparative genomics of the fungal order Sordariales.</title>
        <authorList>
            <person name="Hensen N."/>
            <person name="Bonometti L."/>
            <person name="Westerberg I."/>
            <person name="Brannstrom I.O."/>
            <person name="Guillou S."/>
            <person name="Cros-Aarteil S."/>
            <person name="Calhoun S."/>
            <person name="Haridas S."/>
            <person name="Kuo A."/>
            <person name="Mondo S."/>
            <person name="Pangilinan J."/>
            <person name="Riley R."/>
            <person name="LaButti K."/>
            <person name="Andreopoulos B."/>
            <person name="Lipzen A."/>
            <person name="Chen C."/>
            <person name="Yan M."/>
            <person name="Daum C."/>
            <person name="Ng V."/>
            <person name="Clum A."/>
            <person name="Steindorff A."/>
            <person name="Ohm R.A."/>
            <person name="Martin F."/>
            <person name="Silar P."/>
            <person name="Natvig D.O."/>
            <person name="Lalanne C."/>
            <person name="Gautier V."/>
            <person name="Ament-Velasquez S.L."/>
            <person name="Kruys A."/>
            <person name="Hutchinson M.I."/>
            <person name="Powell A.J."/>
            <person name="Barry K."/>
            <person name="Miller A.N."/>
            <person name="Grigoriev I.V."/>
            <person name="Debuchy R."/>
            <person name="Gladieux P."/>
            <person name="Hiltunen Thoren M."/>
            <person name="Johannesson H."/>
        </authorList>
    </citation>
    <scope>NUCLEOTIDE SEQUENCE</scope>
    <source>
        <strain evidence="5">CBS 508.74</strain>
    </source>
</reference>
<feature type="compositionally biased region" description="Polar residues" evidence="3">
    <location>
        <begin position="290"/>
        <end position="313"/>
    </location>
</feature>
<feature type="compositionally biased region" description="Low complexity" evidence="3">
    <location>
        <begin position="274"/>
        <end position="286"/>
    </location>
</feature>
<feature type="compositionally biased region" description="Pro residues" evidence="3">
    <location>
        <begin position="120"/>
        <end position="135"/>
    </location>
</feature>
<dbReference type="PROSITE" id="PS50011">
    <property type="entry name" value="PROTEIN_KINASE_DOM"/>
    <property type="match status" value="1"/>
</dbReference>
<keyword evidence="1" id="KW-0547">Nucleotide-binding</keyword>
<feature type="region of interest" description="Disordered" evidence="3">
    <location>
        <begin position="104"/>
        <end position="148"/>
    </location>
</feature>
<feature type="region of interest" description="Disordered" evidence="3">
    <location>
        <begin position="337"/>
        <end position="422"/>
    </location>
</feature>
<feature type="region of interest" description="Disordered" evidence="3">
    <location>
        <begin position="218"/>
        <end position="324"/>
    </location>
</feature>
<dbReference type="InterPro" id="IPR008271">
    <property type="entry name" value="Ser/Thr_kinase_AS"/>
</dbReference>
<feature type="compositionally biased region" description="Polar residues" evidence="3">
    <location>
        <begin position="362"/>
        <end position="372"/>
    </location>
</feature>
<feature type="compositionally biased region" description="Basic and acidic residues" evidence="3">
    <location>
        <begin position="137"/>
        <end position="148"/>
    </location>
</feature>